<dbReference type="RefSeq" id="WP_176068653.1">
    <property type="nucleotide sequence ID" value="NZ_JABWMJ010000004.1"/>
</dbReference>
<dbReference type="CDD" id="cd08420">
    <property type="entry name" value="PBP2_CysL_like"/>
    <property type="match status" value="1"/>
</dbReference>
<evidence type="ECO:0000313" key="7">
    <source>
        <dbReference type="Proteomes" id="UP000529637"/>
    </source>
</evidence>
<comment type="similarity">
    <text evidence="1">Belongs to the LysR transcriptional regulatory family.</text>
</comment>
<protein>
    <submittedName>
        <fullName evidence="6">LysR family transcriptional regulator</fullName>
    </submittedName>
</protein>
<evidence type="ECO:0000256" key="2">
    <source>
        <dbReference type="ARBA" id="ARBA00023015"/>
    </source>
</evidence>
<dbReference type="Pfam" id="PF03466">
    <property type="entry name" value="LysR_substrate"/>
    <property type="match status" value="1"/>
</dbReference>
<dbReference type="Proteomes" id="UP000529637">
    <property type="component" value="Unassembled WGS sequence"/>
</dbReference>
<dbReference type="Gene3D" id="3.40.190.290">
    <property type="match status" value="1"/>
</dbReference>
<organism evidence="6 7">
    <name type="scientific">Piscinibacter koreensis</name>
    <dbReference type="NCBI Taxonomy" id="2742824"/>
    <lineage>
        <taxon>Bacteria</taxon>
        <taxon>Pseudomonadati</taxon>
        <taxon>Pseudomonadota</taxon>
        <taxon>Betaproteobacteria</taxon>
        <taxon>Burkholderiales</taxon>
        <taxon>Sphaerotilaceae</taxon>
        <taxon>Piscinibacter</taxon>
    </lineage>
</organism>
<gene>
    <name evidence="6" type="ORF">HQN59_09760</name>
</gene>
<feature type="domain" description="HTH lysR-type" evidence="5">
    <location>
        <begin position="17"/>
        <end position="74"/>
    </location>
</feature>
<proteinExistence type="inferred from homology"/>
<dbReference type="InterPro" id="IPR036388">
    <property type="entry name" value="WH-like_DNA-bd_sf"/>
</dbReference>
<dbReference type="Gene3D" id="1.10.10.10">
    <property type="entry name" value="Winged helix-like DNA-binding domain superfamily/Winged helix DNA-binding domain"/>
    <property type="match status" value="1"/>
</dbReference>
<dbReference type="GO" id="GO:0000976">
    <property type="term" value="F:transcription cis-regulatory region binding"/>
    <property type="evidence" value="ECO:0007669"/>
    <property type="project" value="TreeGrafter"/>
</dbReference>
<accession>A0A7Y6TWI3</accession>
<sequence length="321" mass="33984">MSRIDIDDAGGLPDVRLTVQQLRVFVATAQAGSTHAAADRVARSQSAASTTLAALESTLGTKLFDRIGRRLVLNESGRALLPRAVSLLEQAGAIEGLFAGAPVAPLRMAASLTIGEYVLPQLVADWRAAHPGSAVSLAIANTRAVIDAVVAFEADVGFIEGPQTHRDLIAQPWLPDELVIVAAAGHPLAGTSASTQALQGAEWALREPGSGTREVADRWLVEHLGRVKLAFELGSPETIKRLVACTSVLGMLSRYVVLRELADGTLAEVRTRHAPPARRFAMIVHRDKQLGAGTREFVARCAQGVGASAPRSARGAAKRRR</sequence>
<dbReference type="Pfam" id="PF00126">
    <property type="entry name" value="HTH_1"/>
    <property type="match status" value="1"/>
</dbReference>
<dbReference type="InterPro" id="IPR036390">
    <property type="entry name" value="WH_DNA-bd_sf"/>
</dbReference>
<name>A0A7Y6TWI3_9BURK</name>
<keyword evidence="2" id="KW-0805">Transcription regulation</keyword>
<evidence type="ECO:0000256" key="3">
    <source>
        <dbReference type="ARBA" id="ARBA00023125"/>
    </source>
</evidence>
<dbReference type="NCBIfam" id="NF008095">
    <property type="entry name" value="PRK10837.1"/>
    <property type="match status" value="1"/>
</dbReference>
<keyword evidence="3" id="KW-0238">DNA-binding</keyword>
<dbReference type="InterPro" id="IPR000847">
    <property type="entry name" value="LysR_HTH_N"/>
</dbReference>
<dbReference type="PANTHER" id="PTHR30126">
    <property type="entry name" value="HTH-TYPE TRANSCRIPTIONAL REGULATOR"/>
    <property type="match status" value="1"/>
</dbReference>
<evidence type="ECO:0000259" key="5">
    <source>
        <dbReference type="PROSITE" id="PS50931"/>
    </source>
</evidence>
<dbReference type="EMBL" id="JABWMJ010000004">
    <property type="protein sequence ID" value="NUZ06047.1"/>
    <property type="molecule type" value="Genomic_DNA"/>
</dbReference>
<comment type="caution">
    <text evidence="6">The sequence shown here is derived from an EMBL/GenBank/DDBJ whole genome shotgun (WGS) entry which is preliminary data.</text>
</comment>
<dbReference type="SUPFAM" id="SSF53850">
    <property type="entry name" value="Periplasmic binding protein-like II"/>
    <property type="match status" value="1"/>
</dbReference>
<dbReference type="InterPro" id="IPR005119">
    <property type="entry name" value="LysR_subst-bd"/>
</dbReference>
<dbReference type="PANTHER" id="PTHR30126:SF94">
    <property type="entry name" value="LYSR FAMILY TRANSCRIPTIONAL REGULATOR"/>
    <property type="match status" value="1"/>
</dbReference>
<keyword evidence="4" id="KW-0804">Transcription</keyword>
<dbReference type="SUPFAM" id="SSF46785">
    <property type="entry name" value="Winged helix' DNA-binding domain"/>
    <property type="match status" value="1"/>
</dbReference>
<dbReference type="PROSITE" id="PS50931">
    <property type="entry name" value="HTH_LYSR"/>
    <property type="match status" value="1"/>
</dbReference>
<reference evidence="6 7" key="1">
    <citation type="submission" date="2020-06" db="EMBL/GenBank/DDBJ databases">
        <title>Schlegella sp. ID0723 isolated from air conditioner.</title>
        <authorList>
            <person name="Kim D.Y."/>
            <person name="Kim D.-U."/>
        </authorList>
    </citation>
    <scope>NUCLEOTIDE SEQUENCE [LARGE SCALE GENOMIC DNA]</scope>
    <source>
        <strain evidence="6 7">ID0723</strain>
    </source>
</reference>
<evidence type="ECO:0000256" key="4">
    <source>
        <dbReference type="ARBA" id="ARBA00023163"/>
    </source>
</evidence>
<evidence type="ECO:0000256" key="1">
    <source>
        <dbReference type="ARBA" id="ARBA00009437"/>
    </source>
</evidence>
<dbReference type="AlphaFoldDB" id="A0A7Y6TWI3"/>
<keyword evidence="7" id="KW-1185">Reference proteome</keyword>
<evidence type="ECO:0000313" key="6">
    <source>
        <dbReference type="EMBL" id="NUZ06047.1"/>
    </source>
</evidence>
<dbReference type="GO" id="GO:0003700">
    <property type="term" value="F:DNA-binding transcription factor activity"/>
    <property type="evidence" value="ECO:0007669"/>
    <property type="project" value="InterPro"/>
</dbReference>